<name>A0A7Z0Q796_9BRAD</name>
<dbReference type="RefSeq" id="WP_166345042.1">
    <property type="nucleotide sequence ID" value="NZ_CP088280.1"/>
</dbReference>
<evidence type="ECO:0000313" key="3">
    <source>
        <dbReference type="Proteomes" id="UP000564836"/>
    </source>
</evidence>
<dbReference type="Proteomes" id="UP000564836">
    <property type="component" value="Chromosome"/>
</dbReference>
<organism evidence="1">
    <name type="scientific">Bradyrhizobium barranii subsp. barranii</name>
    <dbReference type="NCBI Taxonomy" id="2823807"/>
    <lineage>
        <taxon>Bacteria</taxon>
        <taxon>Pseudomonadati</taxon>
        <taxon>Pseudomonadota</taxon>
        <taxon>Alphaproteobacteria</taxon>
        <taxon>Hyphomicrobiales</taxon>
        <taxon>Nitrobacteraceae</taxon>
        <taxon>Bradyrhizobium</taxon>
        <taxon>Bradyrhizobium barranii</taxon>
    </lineage>
</organism>
<evidence type="ECO:0000313" key="1">
    <source>
        <dbReference type="EMBL" id="NYY89121.1"/>
    </source>
</evidence>
<accession>A0A7Z0Q796</accession>
<dbReference type="EMBL" id="JACBFH010000001">
    <property type="protein sequence ID" value="NYY89121.1"/>
    <property type="molecule type" value="Genomic_DNA"/>
</dbReference>
<proteinExistence type="predicted"/>
<reference evidence="2 3" key="1">
    <citation type="journal article" date="2017" name="Syst. Appl. Microbiol.">
        <title>Soybeans inoculated with root zone soils of Canadian native legumes harbour diverse and novel Bradyrhizobium spp. that possess agricultural potential.</title>
        <authorList>
            <person name="Bromfield E.S.P."/>
            <person name="Cloutier S."/>
            <person name="Tambong J.T."/>
            <person name="Tran Thi T.V."/>
        </authorList>
    </citation>
    <scope>NUCLEOTIDE SEQUENCE [LARGE SCALE GENOMIC DNA]</scope>
    <source>
        <strain evidence="2 3">323S2</strain>
    </source>
</reference>
<reference evidence="1" key="2">
    <citation type="submission" date="2020-06" db="EMBL/GenBank/DDBJ databases">
        <title>Whole Genome Sequence of Bradyrhizobium sp. Strain 323S2.</title>
        <authorList>
            <person name="Bromfield E.S.P."/>
        </authorList>
    </citation>
    <scope>NUCLEOTIDE SEQUENCE [LARGE SCALE GENOMIC DNA]</scope>
    <source>
        <strain evidence="1">323S2</strain>
    </source>
</reference>
<sequence length="61" mass="6483">MSGLLSPNQMTDDILVRRIGADEVDKRLERLADILVDCVAHGASVSFFASAISTTCVGVFA</sequence>
<protein>
    <submittedName>
        <fullName evidence="1">Uncharacterized protein</fullName>
    </submittedName>
</protein>
<gene>
    <name evidence="2" type="ORF">G6321_00006170</name>
    <name evidence="1" type="ORF">G6321_11995</name>
</gene>
<evidence type="ECO:0000313" key="2">
    <source>
        <dbReference type="EMBL" id="UGX94789.1"/>
    </source>
</evidence>
<dbReference type="EMBL" id="CP088280">
    <property type="protein sequence ID" value="UGX94789.1"/>
    <property type="molecule type" value="Genomic_DNA"/>
</dbReference>
<reference evidence="2 3" key="3">
    <citation type="journal article" date="2022" name="Int. J. Syst. Evol. Microbiol.">
        <title>Strains of Bradyrhizobium barranii sp. nov. associated with legumes native to Canada are symbionts of soybeans and belong to different subspecies (subsp. barranii subsp. nov. and subsp. apii subsp. nov.) and symbiovars (sv. glycinearum and sv. septentrionale).</title>
        <authorList>
            <person name="Bromfield E.S.P."/>
            <person name="Cloutier S."/>
            <person name="Wasai-Hara S."/>
            <person name="Minamisawa K."/>
        </authorList>
    </citation>
    <scope>NUCLEOTIDE SEQUENCE [LARGE SCALE GENOMIC DNA]</scope>
    <source>
        <strain evidence="2 3">323S2</strain>
    </source>
</reference>
<dbReference type="AlphaFoldDB" id="A0A7Z0Q796"/>